<dbReference type="PANTHER" id="PTHR33803:SF3">
    <property type="entry name" value="BLL1974 PROTEIN"/>
    <property type="match status" value="1"/>
</dbReference>
<protein>
    <recommendedName>
        <fullName evidence="2">Transposase DDE domain-containing protein</fullName>
    </recommendedName>
</protein>
<name>A0A832M3J3_9CYAN</name>
<gene>
    <name evidence="1" type="ORF">ENR47_10985</name>
</gene>
<dbReference type="EMBL" id="DSRD01000681">
    <property type="protein sequence ID" value="HGW94790.1"/>
    <property type="molecule type" value="Genomic_DNA"/>
</dbReference>
<proteinExistence type="predicted"/>
<reference evidence="1" key="1">
    <citation type="journal article" date="2020" name="mSystems">
        <title>Genome- and Community-Level Interaction Insights into Carbon Utilization and Element Cycling Functions of Hydrothermarchaeota in Hydrothermal Sediment.</title>
        <authorList>
            <person name="Zhou Z."/>
            <person name="Liu Y."/>
            <person name="Xu W."/>
            <person name="Pan J."/>
            <person name="Luo Z.H."/>
            <person name="Li M."/>
        </authorList>
    </citation>
    <scope>NUCLEOTIDE SEQUENCE [LARGE SCALE GENOMIC DNA]</scope>
    <source>
        <strain evidence="1">SpSt-402</strain>
    </source>
</reference>
<sequence length="120" mass="13470">MAIRMMAQPLTPLLSQVQRLTGVRPEHATVDQGFRGKEHHPQDVEVLVCTPHKRTGRLRKLFKRRSAIEPVIGHAKSDHSLGRNYLKGQLGDCLNALLVGCGFNLRKLFRFLMTSSAELA</sequence>
<evidence type="ECO:0008006" key="2">
    <source>
        <dbReference type="Google" id="ProtNLM"/>
    </source>
</evidence>
<organism evidence="1">
    <name type="scientific">Oscillatoriales cyanobacterium SpSt-402</name>
    <dbReference type="NCBI Taxonomy" id="2282168"/>
    <lineage>
        <taxon>Bacteria</taxon>
        <taxon>Bacillati</taxon>
        <taxon>Cyanobacteriota</taxon>
        <taxon>Cyanophyceae</taxon>
        <taxon>Oscillatoriophycideae</taxon>
        <taxon>Oscillatoriales</taxon>
    </lineage>
</organism>
<evidence type="ECO:0000313" key="1">
    <source>
        <dbReference type="EMBL" id="HGW94790.1"/>
    </source>
</evidence>
<dbReference type="PANTHER" id="PTHR33803">
    <property type="entry name" value="IS1478 TRANSPOSASE"/>
    <property type="match status" value="1"/>
</dbReference>
<accession>A0A832M3J3</accession>
<comment type="caution">
    <text evidence="1">The sequence shown here is derived from an EMBL/GenBank/DDBJ whole genome shotgun (WGS) entry which is preliminary data.</text>
</comment>
<dbReference type="AlphaFoldDB" id="A0A832M3J3"/>